<evidence type="ECO:0008006" key="5">
    <source>
        <dbReference type="Google" id="ProtNLM"/>
    </source>
</evidence>
<comment type="similarity">
    <text evidence="1">Belongs to the prefoldin subunit beta family.</text>
</comment>
<dbReference type="OrthoDB" id="2015447at2759"/>
<dbReference type="STRING" id="2020962.A0A2N1JCE0"/>
<name>A0A2N1JCE0_9BASI</name>
<evidence type="ECO:0000313" key="3">
    <source>
        <dbReference type="EMBL" id="PKI84203.1"/>
    </source>
</evidence>
<keyword evidence="2" id="KW-0143">Chaperone</keyword>
<gene>
    <name evidence="3" type="ORF">MVES_002148</name>
</gene>
<protein>
    <recommendedName>
        <fullName evidence="5">Prefoldin subunit 1</fullName>
    </recommendedName>
</protein>
<dbReference type="PANTHER" id="PTHR20903:SF0">
    <property type="entry name" value="PREFOLDIN SUBUNIT 1"/>
    <property type="match status" value="1"/>
</dbReference>
<dbReference type="GO" id="GO:0016272">
    <property type="term" value="C:prefoldin complex"/>
    <property type="evidence" value="ECO:0007669"/>
    <property type="project" value="InterPro"/>
</dbReference>
<dbReference type="Pfam" id="PF01920">
    <property type="entry name" value="Prefoldin_2"/>
    <property type="match status" value="1"/>
</dbReference>
<reference evidence="3 4" key="1">
    <citation type="submission" date="2017-10" db="EMBL/GenBank/DDBJ databases">
        <title>A novel species of cold-tolerant Malassezia isolated from bats.</title>
        <authorList>
            <person name="Lorch J.M."/>
            <person name="Palmer J.M."/>
            <person name="Vanderwolf K.J."/>
            <person name="Schmidt K.Z."/>
            <person name="Verant M.L."/>
            <person name="Weller T.J."/>
            <person name="Blehert D.S."/>
        </authorList>
    </citation>
    <scope>NUCLEOTIDE SEQUENCE [LARGE SCALE GENOMIC DNA]</scope>
    <source>
        <strain evidence="3 4">NWHC:44797-103</strain>
    </source>
</reference>
<evidence type="ECO:0000256" key="1">
    <source>
        <dbReference type="ARBA" id="ARBA00008045"/>
    </source>
</evidence>
<dbReference type="AlphaFoldDB" id="A0A2N1JCE0"/>
<dbReference type="Proteomes" id="UP000232875">
    <property type="component" value="Unassembled WGS sequence"/>
</dbReference>
<dbReference type="GO" id="GO:0005737">
    <property type="term" value="C:cytoplasm"/>
    <property type="evidence" value="ECO:0007669"/>
    <property type="project" value="TreeGrafter"/>
</dbReference>
<dbReference type="GO" id="GO:0044183">
    <property type="term" value="F:protein folding chaperone"/>
    <property type="evidence" value="ECO:0007669"/>
    <property type="project" value="TreeGrafter"/>
</dbReference>
<dbReference type="Gene3D" id="1.10.287.370">
    <property type="match status" value="1"/>
</dbReference>
<dbReference type="SUPFAM" id="SSF46579">
    <property type="entry name" value="Prefoldin"/>
    <property type="match status" value="1"/>
</dbReference>
<accession>A0A2N1JCE0</accession>
<dbReference type="InterPro" id="IPR009053">
    <property type="entry name" value="Prefoldin"/>
</dbReference>
<sequence>MSDESLPVLLNTVQTRLISAQRQLGIVRAQVQAKHREAKLHELTYEQLKPLGDSTRMYKAVGKMFMQQDFGDALAAEQRKLHSTNEDIDALKKKETSHLNDLVHSIEKAQLAS</sequence>
<dbReference type="InterPro" id="IPR002777">
    <property type="entry name" value="PFD_beta-like"/>
</dbReference>
<organism evidence="3 4">
    <name type="scientific">Malassezia vespertilionis</name>
    <dbReference type="NCBI Taxonomy" id="2020962"/>
    <lineage>
        <taxon>Eukaryota</taxon>
        <taxon>Fungi</taxon>
        <taxon>Dikarya</taxon>
        <taxon>Basidiomycota</taxon>
        <taxon>Ustilaginomycotina</taxon>
        <taxon>Malasseziomycetes</taxon>
        <taxon>Malasseziales</taxon>
        <taxon>Malasseziaceae</taxon>
        <taxon>Malassezia</taxon>
    </lineage>
</organism>
<proteinExistence type="inferred from homology"/>
<dbReference type="GO" id="GO:0051082">
    <property type="term" value="F:unfolded protein binding"/>
    <property type="evidence" value="ECO:0007669"/>
    <property type="project" value="InterPro"/>
</dbReference>
<keyword evidence="4" id="KW-1185">Reference proteome</keyword>
<dbReference type="EMBL" id="KZ454990">
    <property type="protein sequence ID" value="PKI84203.1"/>
    <property type="molecule type" value="Genomic_DNA"/>
</dbReference>
<dbReference type="PANTHER" id="PTHR20903">
    <property type="entry name" value="PREFOLDIN SUBUNIT 1-RELATED"/>
    <property type="match status" value="1"/>
</dbReference>
<evidence type="ECO:0000256" key="2">
    <source>
        <dbReference type="ARBA" id="ARBA00023186"/>
    </source>
</evidence>
<evidence type="ECO:0000313" key="4">
    <source>
        <dbReference type="Proteomes" id="UP000232875"/>
    </source>
</evidence>